<keyword evidence="1" id="KW-0472">Membrane</keyword>
<feature type="transmembrane region" description="Helical" evidence="1">
    <location>
        <begin position="41"/>
        <end position="63"/>
    </location>
</feature>
<evidence type="ECO:0000313" key="2">
    <source>
        <dbReference type="EMBL" id="SPF44352.1"/>
    </source>
</evidence>
<organism evidence="2 3">
    <name type="scientific">Candidatus Sulfotelmatobacter kueseliae</name>
    <dbReference type="NCBI Taxonomy" id="2042962"/>
    <lineage>
        <taxon>Bacteria</taxon>
        <taxon>Pseudomonadati</taxon>
        <taxon>Acidobacteriota</taxon>
        <taxon>Terriglobia</taxon>
        <taxon>Terriglobales</taxon>
        <taxon>Candidatus Korobacteraceae</taxon>
        <taxon>Candidatus Sulfotelmatobacter</taxon>
    </lineage>
</organism>
<accession>A0A2U3KXJ0</accession>
<evidence type="ECO:0008006" key="4">
    <source>
        <dbReference type="Google" id="ProtNLM"/>
    </source>
</evidence>
<gene>
    <name evidence="2" type="ORF">SBA1_530008</name>
</gene>
<feature type="transmembrane region" description="Helical" evidence="1">
    <location>
        <begin position="70"/>
        <end position="87"/>
    </location>
</feature>
<proteinExistence type="predicted"/>
<keyword evidence="1" id="KW-1133">Transmembrane helix</keyword>
<keyword evidence="1" id="KW-0812">Transmembrane</keyword>
<dbReference type="EMBL" id="OMOD01000148">
    <property type="protein sequence ID" value="SPF44352.1"/>
    <property type="molecule type" value="Genomic_DNA"/>
</dbReference>
<name>A0A2U3KXJ0_9BACT</name>
<evidence type="ECO:0000313" key="3">
    <source>
        <dbReference type="Proteomes" id="UP000238701"/>
    </source>
</evidence>
<sequence length="112" mass="11788">MSSAQTKMALTVLQWVLGIVILAEAVQFVLPGAAHDFARTHVPGIVRLIMGWGEIIGCILLLIPPTAIRGAWVLVAVFTLAIVIHLLHGMYGVGNLVIYTAAAFAIATGKGS</sequence>
<dbReference type="AlphaFoldDB" id="A0A2U3KXJ0"/>
<evidence type="ECO:0000256" key="1">
    <source>
        <dbReference type="SAM" id="Phobius"/>
    </source>
</evidence>
<reference evidence="3" key="1">
    <citation type="submission" date="2018-02" db="EMBL/GenBank/DDBJ databases">
        <authorList>
            <person name="Hausmann B."/>
        </authorList>
    </citation>
    <scope>NUCLEOTIDE SEQUENCE [LARGE SCALE GENOMIC DNA]</scope>
    <source>
        <strain evidence="3">Peat soil MAG SbA1</strain>
    </source>
</reference>
<protein>
    <recommendedName>
        <fullName evidence="4">DoxX family protein</fullName>
    </recommendedName>
</protein>
<dbReference type="Proteomes" id="UP000238701">
    <property type="component" value="Unassembled WGS sequence"/>
</dbReference>